<feature type="transmembrane region" description="Helical" evidence="7">
    <location>
        <begin position="57"/>
        <end position="81"/>
    </location>
</feature>
<organism evidence="9 10">
    <name type="scientific">Stentor coeruleus</name>
    <dbReference type="NCBI Taxonomy" id="5963"/>
    <lineage>
        <taxon>Eukaryota</taxon>
        <taxon>Sar</taxon>
        <taxon>Alveolata</taxon>
        <taxon>Ciliophora</taxon>
        <taxon>Postciliodesmatophora</taxon>
        <taxon>Heterotrichea</taxon>
        <taxon>Heterotrichida</taxon>
        <taxon>Stentoridae</taxon>
        <taxon>Stentor</taxon>
    </lineage>
</organism>
<keyword evidence="10" id="KW-1185">Reference proteome</keyword>
<dbReference type="PROSITE" id="PS51845">
    <property type="entry name" value="PDEASE_I_2"/>
    <property type="match status" value="1"/>
</dbReference>
<feature type="binding site" evidence="4">
    <location>
        <position position="587"/>
    </location>
    <ligand>
        <name>AMP</name>
        <dbReference type="ChEBI" id="CHEBI:456215"/>
    </ligand>
</feature>
<evidence type="ECO:0000313" key="9">
    <source>
        <dbReference type="EMBL" id="OMJ65895.1"/>
    </source>
</evidence>
<comment type="similarity">
    <text evidence="6">Belongs to the cyclic nucleotide phosphodiesterase family.</text>
</comment>
<dbReference type="InterPro" id="IPR023088">
    <property type="entry name" value="PDEase"/>
</dbReference>
<dbReference type="PANTHER" id="PTHR11347">
    <property type="entry name" value="CYCLIC NUCLEOTIDE PHOSPHODIESTERASE"/>
    <property type="match status" value="1"/>
</dbReference>
<dbReference type="PROSITE" id="PS00126">
    <property type="entry name" value="PDEASE_I_1"/>
    <property type="match status" value="1"/>
</dbReference>
<keyword evidence="1 5" id="KW-0479">Metal-binding</keyword>
<feature type="binding site" evidence="5">
    <location>
        <position position="424"/>
    </location>
    <ligand>
        <name>Zn(2+)</name>
        <dbReference type="ChEBI" id="CHEBI:29105"/>
        <label>2</label>
    </ligand>
</feature>
<evidence type="ECO:0000256" key="4">
    <source>
        <dbReference type="PIRSR" id="PIRSR623088-2"/>
    </source>
</evidence>
<dbReference type="EC" id="3.1.4.-" evidence="6"/>
<name>A0A1R2AN77_9CILI</name>
<reference evidence="9 10" key="1">
    <citation type="submission" date="2016-11" db="EMBL/GenBank/DDBJ databases">
        <title>The macronuclear genome of Stentor coeruleus: a giant cell with tiny introns.</title>
        <authorList>
            <person name="Slabodnick M."/>
            <person name="Ruby J.G."/>
            <person name="Reiff S.B."/>
            <person name="Swart E.C."/>
            <person name="Gosai S."/>
            <person name="Prabakaran S."/>
            <person name="Witkowska E."/>
            <person name="Larue G.E."/>
            <person name="Fisher S."/>
            <person name="Freeman R.M."/>
            <person name="Gunawardena J."/>
            <person name="Chu W."/>
            <person name="Stover N.A."/>
            <person name="Gregory B.D."/>
            <person name="Nowacki M."/>
            <person name="Derisi J."/>
            <person name="Roy S.W."/>
            <person name="Marshall W.F."/>
            <person name="Sood P."/>
        </authorList>
    </citation>
    <scope>NUCLEOTIDE SEQUENCE [LARGE SCALE GENOMIC DNA]</scope>
    <source>
        <strain evidence="9">WM001</strain>
    </source>
</reference>
<evidence type="ECO:0000256" key="3">
    <source>
        <dbReference type="PIRSR" id="PIRSR623088-1"/>
    </source>
</evidence>
<feature type="domain" description="PDEase" evidence="8">
    <location>
        <begin position="296"/>
        <end position="633"/>
    </location>
</feature>
<comment type="caution">
    <text evidence="9">The sequence shown here is derived from an EMBL/GenBank/DDBJ whole genome shotgun (WGS) entry which is preliminary data.</text>
</comment>
<keyword evidence="7" id="KW-0812">Transmembrane</keyword>
<dbReference type="InterPro" id="IPR003607">
    <property type="entry name" value="HD/PDEase_dom"/>
</dbReference>
<feature type="binding site" evidence="5">
    <location>
        <position position="424"/>
    </location>
    <ligand>
        <name>Zn(2+)</name>
        <dbReference type="ChEBI" id="CHEBI:29105"/>
        <label>1</label>
    </ligand>
</feature>
<comment type="cofactor">
    <cofactor evidence="6">
        <name>a divalent metal cation</name>
        <dbReference type="ChEBI" id="CHEBI:60240"/>
    </cofactor>
    <text evidence="6">Binds 2 divalent metal cations per subunit. Site 1 may preferentially bind zinc ions, while site 2 has a preference for magnesium and/or manganese ions.</text>
</comment>
<feature type="binding site" evidence="4">
    <location>
        <begin position="383"/>
        <end position="387"/>
    </location>
    <ligand>
        <name>AMP</name>
        <dbReference type="ChEBI" id="CHEBI:456215"/>
    </ligand>
</feature>
<accession>A0A1R2AN77</accession>
<evidence type="ECO:0000256" key="5">
    <source>
        <dbReference type="PIRSR" id="PIRSR623088-3"/>
    </source>
</evidence>
<keyword evidence="2 6" id="KW-0378">Hydrolase</keyword>
<feature type="binding site" evidence="5">
    <location>
        <position position="423"/>
    </location>
    <ligand>
        <name>Zn(2+)</name>
        <dbReference type="ChEBI" id="CHEBI:29105"/>
        <label>1</label>
    </ligand>
</feature>
<dbReference type="SMART" id="SM00471">
    <property type="entry name" value="HDc"/>
    <property type="match status" value="1"/>
</dbReference>
<evidence type="ECO:0000256" key="2">
    <source>
        <dbReference type="ARBA" id="ARBA00022801"/>
    </source>
</evidence>
<dbReference type="InterPro" id="IPR002073">
    <property type="entry name" value="PDEase_catalytic_dom"/>
</dbReference>
<dbReference type="OrthoDB" id="546632at2759"/>
<dbReference type="PRINTS" id="PR00387">
    <property type="entry name" value="PDIESTERASE1"/>
</dbReference>
<evidence type="ECO:0000256" key="1">
    <source>
        <dbReference type="ARBA" id="ARBA00022723"/>
    </source>
</evidence>
<dbReference type="InterPro" id="IPR036971">
    <property type="entry name" value="PDEase_catalytic_dom_sf"/>
</dbReference>
<dbReference type="Pfam" id="PF00233">
    <property type="entry name" value="PDEase_I"/>
    <property type="match status" value="1"/>
</dbReference>
<proteinExistence type="inferred from homology"/>
<evidence type="ECO:0000256" key="7">
    <source>
        <dbReference type="SAM" id="Phobius"/>
    </source>
</evidence>
<feature type="transmembrane region" description="Helical" evidence="7">
    <location>
        <begin position="150"/>
        <end position="169"/>
    </location>
</feature>
<dbReference type="Gene3D" id="1.10.1300.10">
    <property type="entry name" value="3'5'-cyclic nucleotide phosphodiesterase, catalytic domain"/>
    <property type="match status" value="1"/>
</dbReference>
<dbReference type="EMBL" id="MPUH01001898">
    <property type="protein sequence ID" value="OMJ65895.1"/>
    <property type="molecule type" value="Genomic_DNA"/>
</dbReference>
<dbReference type="SUPFAM" id="SSF109604">
    <property type="entry name" value="HD-domain/PDEase-like"/>
    <property type="match status" value="1"/>
</dbReference>
<feature type="binding site" evidence="4">
    <location>
        <position position="424"/>
    </location>
    <ligand>
        <name>AMP</name>
        <dbReference type="ChEBI" id="CHEBI:456215"/>
    </ligand>
</feature>
<dbReference type="InterPro" id="IPR023174">
    <property type="entry name" value="PDEase_CS"/>
</dbReference>
<keyword evidence="7" id="KW-1133">Transmembrane helix</keyword>
<dbReference type="GO" id="GO:0004114">
    <property type="term" value="F:3',5'-cyclic-nucleotide phosphodiesterase activity"/>
    <property type="evidence" value="ECO:0007669"/>
    <property type="project" value="InterPro"/>
</dbReference>
<feature type="binding site" evidence="5">
    <location>
        <position position="536"/>
    </location>
    <ligand>
        <name>Zn(2+)</name>
        <dbReference type="ChEBI" id="CHEBI:29105"/>
        <label>1</label>
    </ligand>
</feature>
<feature type="transmembrane region" description="Helical" evidence="7">
    <location>
        <begin position="32"/>
        <end position="51"/>
    </location>
</feature>
<evidence type="ECO:0000256" key="6">
    <source>
        <dbReference type="RuleBase" id="RU363067"/>
    </source>
</evidence>
<dbReference type="Proteomes" id="UP000187209">
    <property type="component" value="Unassembled WGS sequence"/>
</dbReference>
<dbReference type="AlphaFoldDB" id="A0A1R2AN77"/>
<dbReference type="CDD" id="cd00077">
    <property type="entry name" value="HDc"/>
    <property type="match status" value="1"/>
</dbReference>
<dbReference type="GO" id="GO:0007165">
    <property type="term" value="P:signal transduction"/>
    <property type="evidence" value="ECO:0007669"/>
    <property type="project" value="InterPro"/>
</dbReference>
<protein>
    <recommendedName>
        <fullName evidence="6">Phosphodiesterase</fullName>
        <ecNumber evidence="6">3.1.4.-</ecNumber>
    </recommendedName>
</protein>
<sequence>MDHGMQLTEITRPLKFLSNSDQITPNEIDQKFFIRYYMLLLITFSNNLLYFCLNSGASVFLLVSIGLVLFLFMFSLLVNIFKQSIEVSLLKTIFNCPVLLSLTGICLLFIDPDIMKYLTHEHYDSYLSSLQTLMLLAALGFKYSQYSLKFPIYVVLLGIISLGLTFLHSEKQEKSIYEFFVLLVFVFSGSIYIKYSYVKPEKVDTDGEKNTGVEEIVNSLDKILENIIEINENHDSKKTLSDAITQLKLVNNKIRTCPNIYSAQLNAVTKDMDEQDKKFIEQACFDSYTVSNAQSPKNLFPFAKDHDINYGVSELMGVLKNVGREWNFNTFFIADCSGNTPIQLIGSYAIKRFGLDETFSISAKVLKAFLRDLEEKYENNPYHNSCHAADVMCSLTFIVHISMLMEYVSSSELLAALIASLAHDVGHPGKNNRFMVMSRSDIAITYNDVSVLEMMHSSILFQILKIPENNILSTFTNDKWALMRKDIIDMILATDMGKHFELLGQFRTKYLNNDLHDLTESDVRSDIFKLVIKAADIGHAAKNIELHEVWCGLVIQEFYEQGDLEKSLGIPISMYCDRDTTDISKSQSGFIKNIVYPLFVSLNSILSSQQIEEKCIQQLITNQKYWENKRKFCRGQSLLVRPIDVARKNTFLPKIKTRKSSLPGKPLV</sequence>
<gene>
    <name evidence="9" type="ORF">SteCoe_37459</name>
</gene>
<feature type="binding site" evidence="4">
    <location>
        <position position="536"/>
    </location>
    <ligand>
        <name>AMP</name>
        <dbReference type="ChEBI" id="CHEBI:456215"/>
    </ligand>
</feature>
<evidence type="ECO:0000313" key="10">
    <source>
        <dbReference type="Proteomes" id="UP000187209"/>
    </source>
</evidence>
<evidence type="ECO:0000259" key="8">
    <source>
        <dbReference type="PROSITE" id="PS51845"/>
    </source>
</evidence>
<feature type="active site" description="Proton donor" evidence="3">
    <location>
        <position position="383"/>
    </location>
</feature>
<feature type="transmembrane region" description="Helical" evidence="7">
    <location>
        <begin position="175"/>
        <end position="193"/>
    </location>
</feature>
<keyword evidence="7" id="KW-0472">Membrane</keyword>
<feature type="transmembrane region" description="Helical" evidence="7">
    <location>
        <begin position="93"/>
        <end position="110"/>
    </location>
</feature>
<feature type="binding site" evidence="5">
    <location>
        <position position="387"/>
    </location>
    <ligand>
        <name>Zn(2+)</name>
        <dbReference type="ChEBI" id="CHEBI:29105"/>
        <label>1</label>
    </ligand>
</feature>
<dbReference type="GO" id="GO:0046872">
    <property type="term" value="F:metal ion binding"/>
    <property type="evidence" value="ECO:0007669"/>
    <property type="project" value="UniProtKB-KW"/>
</dbReference>